<gene>
    <name evidence="2" type="ORF">NMN56_005560</name>
</gene>
<evidence type="ECO:0000313" key="2">
    <source>
        <dbReference type="EMBL" id="MDJ1131431.1"/>
    </source>
</evidence>
<dbReference type="InterPro" id="IPR023214">
    <property type="entry name" value="HAD_sf"/>
</dbReference>
<dbReference type="PANTHER" id="PTHR19288:SF95">
    <property type="entry name" value="D-GLYCEROL 3-PHOSPHATE PHOSPHATASE"/>
    <property type="match status" value="1"/>
</dbReference>
<feature type="domain" description="GCN5-related N-acetyltransferase-like" evidence="1">
    <location>
        <begin position="286"/>
        <end position="332"/>
    </location>
</feature>
<dbReference type="EMBL" id="JANCPR020000004">
    <property type="protein sequence ID" value="MDJ1131431.1"/>
    <property type="molecule type" value="Genomic_DNA"/>
</dbReference>
<dbReference type="Pfam" id="PF18407">
    <property type="entry name" value="GNAT_like"/>
    <property type="match status" value="1"/>
</dbReference>
<organism evidence="2 3">
    <name type="scientific">Streptomyces iconiensis</name>
    <dbReference type="NCBI Taxonomy" id="1384038"/>
    <lineage>
        <taxon>Bacteria</taxon>
        <taxon>Bacillati</taxon>
        <taxon>Actinomycetota</taxon>
        <taxon>Actinomycetes</taxon>
        <taxon>Kitasatosporales</taxon>
        <taxon>Streptomycetaceae</taxon>
        <taxon>Streptomyces</taxon>
    </lineage>
</organism>
<dbReference type="Proteomes" id="UP001214441">
    <property type="component" value="Unassembled WGS sequence"/>
</dbReference>
<dbReference type="InterPro" id="IPR036412">
    <property type="entry name" value="HAD-like_sf"/>
</dbReference>
<dbReference type="Pfam" id="PF13242">
    <property type="entry name" value="Hydrolase_like"/>
    <property type="match status" value="1"/>
</dbReference>
<keyword evidence="3" id="KW-1185">Reference proteome</keyword>
<protein>
    <submittedName>
        <fullName evidence="2">HAD-IIA family hydrolase</fullName>
    </submittedName>
</protein>
<evidence type="ECO:0000259" key="1">
    <source>
        <dbReference type="Pfam" id="PF18407"/>
    </source>
</evidence>
<dbReference type="Gene3D" id="3.40.50.1000">
    <property type="entry name" value="HAD superfamily/HAD-like"/>
    <property type="match status" value="2"/>
</dbReference>
<dbReference type="InterPro" id="IPR041065">
    <property type="entry name" value="GNAT-like"/>
</dbReference>
<accession>A0ABT6ZQW8</accession>
<evidence type="ECO:0000313" key="3">
    <source>
        <dbReference type="Proteomes" id="UP001214441"/>
    </source>
</evidence>
<dbReference type="InterPro" id="IPR006357">
    <property type="entry name" value="HAD-SF_hydro_IIA"/>
</dbReference>
<comment type="caution">
    <text evidence="2">The sequence shown here is derived from an EMBL/GenBank/DDBJ whole genome shotgun (WGS) entry which is preliminary data.</text>
</comment>
<dbReference type="SUPFAM" id="SSF56784">
    <property type="entry name" value="HAD-like"/>
    <property type="match status" value="1"/>
</dbReference>
<keyword evidence="2" id="KW-0378">Hydrolase</keyword>
<proteinExistence type="predicted"/>
<dbReference type="GO" id="GO:0016787">
    <property type="term" value="F:hydrolase activity"/>
    <property type="evidence" value="ECO:0007669"/>
    <property type="project" value="UniProtKB-KW"/>
</dbReference>
<dbReference type="RefSeq" id="WP_274039251.1">
    <property type="nucleotide sequence ID" value="NZ_JANCPR020000004.1"/>
</dbReference>
<dbReference type="NCBIfam" id="TIGR01460">
    <property type="entry name" value="HAD-SF-IIA"/>
    <property type="match status" value="1"/>
</dbReference>
<dbReference type="Pfam" id="PF13344">
    <property type="entry name" value="Hydrolase_6"/>
    <property type="match status" value="1"/>
</dbReference>
<dbReference type="PANTHER" id="PTHR19288">
    <property type="entry name" value="4-NITROPHENYLPHOSPHATASE-RELATED"/>
    <property type="match status" value="1"/>
</dbReference>
<name>A0ABT6ZQW8_9ACTN</name>
<sequence>MTRGSPAPEGGLPLAQRYDAALVDLDGVVYVGPHAVDHAVDSLAGARRRGMRLVYVTNNAFGAPGTVAARLRKLGVPAEEKDVVTSAQTAARLAAERCGPGAPVLVIGGEALMAAVRARGLEPVGSVDDGPVCVIQGFAPTVAWRDLAEAAYAVARGASWIVTNADRTAPTARGTAPGNGTLADVVGAATGVVPTVAGKPSAALPREGAARTGARRPLMVGDRLDTDIRAAHHAGYDSLLVLTGTTTPQDLLCAPAPCRPTHLAADLRGLLAPAREVARRTGGYACGGWVARVQQGELALDGRGDACDALWAACAATWSAATPPGTLRALAGLASAARS</sequence>
<reference evidence="2 3" key="1">
    <citation type="submission" date="2023-05" db="EMBL/GenBank/DDBJ databases">
        <title>Streptantibioticus silvisoli sp. nov., acidotolerant actinomycetes 1 from pine litter.</title>
        <authorList>
            <person name="Swiecimska M."/>
            <person name="Golinska P."/>
            <person name="Sangal V."/>
            <person name="Wachnowicz B."/>
            <person name="Goodfellow M."/>
        </authorList>
    </citation>
    <scope>NUCLEOTIDE SEQUENCE [LARGE SCALE GENOMIC DNA]</scope>
    <source>
        <strain evidence="2 3">DSM 42109</strain>
    </source>
</reference>